<feature type="region of interest" description="Disordered" evidence="3">
    <location>
        <begin position="1"/>
        <end position="21"/>
    </location>
</feature>
<dbReference type="SUPFAM" id="SSF117281">
    <property type="entry name" value="Kelch motif"/>
    <property type="match status" value="1"/>
</dbReference>
<evidence type="ECO:0000313" key="4">
    <source>
        <dbReference type="EMBL" id="KAF4734169.1"/>
    </source>
</evidence>
<dbReference type="PANTHER" id="PTHR45632:SF3">
    <property type="entry name" value="KELCH-LIKE PROTEIN 32"/>
    <property type="match status" value="1"/>
</dbReference>
<protein>
    <submittedName>
        <fullName evidence="4">Kelch-like</fullName>
    </submittedName>
</protein>
<gene>
    <name evidence="4" type="primary">KLHL13_10</name>
    <name evidence="4" type="ORF">FOZ63_024194</name>
</gene>
<feature type="compositionally biased region" description="Polar residues" evidence="3">
    <location>
        <begin position="1"/>
        <end position="13"/>
    </location>
</feature>
<name>A0A7J6SMJ8_PEROL</name>
<evidence type="ECO:0000256" key="3">
    <source>
        <dbReference type="SAM" id="MobiDB-lite"/>
    </source>
</evidence>
<accession>A0A7J6SMJ8</accession>
<dbReference type="Pfam" id="PF24681">
    <property type="entry name" value="Kelch_KLHDC2_KLHL20_DRC7"/>
    <property type="match status" value="1"/>
</dbReference>
<dbReference type="InterPro" id="IPR015915">
    <property type="entry name" value="Kelch-typ_b-propeller"/>
</dbReference>
<proteinExistence type="predicted"/>
<evidence type="ECO:0000256" key="1">
    <source>
        <dbReference type="ARBA" id="ARBA00022441"/>
    </source>
</evidence>
<dbReference type="PANTHER" id="PTHR45632">
    <property type="entry name" value="LD33804P"/>
    <property type="match status" value="1"/>
</dbReference>
<dbReference type="SMART" id="SM00612">
    <property type="entry name" value="Kelch"/>
    <property type="match status" value="4"/>
</dbReference>
<keyword evidence="5" id="KW-1185">Reference proteome</keyword>
<dbReference type="EMBL" id="JABANO010017036">
    <property type="protein sequence ID" value="KAF4734169.1"/>
    <property type="molecule type" value="Genomic_DNA"/>
</dbReference>
<dbReference type="InterPro" id="IPR006652">
    <property type="entry name" value="Kelch_1"/>
</dbReference>
<reference evidence="4 5" key="1">
    <citation type="submission" date="2020-04" db="EMBL/GenBank/DDBJ databases">
        <title>Perkinsus olseni comparative genomics.</title>
        <authorList>
            <person name="Bogema D.R."/>
        </authorList>
    </citation>
    <scope>NUCLEOTIDE SEQUENCE [LARGE SCALE GENOMIC DNA]</scope>
    <source>
        <strain evidence="4 5">ATCC PRA-207</strain>
    </source>
</reference>
<feature type="region of interest" description="Disordered" evidence="3">
    <location>
        <begin position="357"/>
        <end position="376"/>
    </location>
</feature>
<comment type="caution">
    <text evidence="4">The sequence shown here is derived from an EMBL/GenBank/DDBJ whole genome shotgun (WGS) entry which is preliminary data.</text>
</comment>
<feature type="compositionally biased region" description="Basic and acidic residues" evidence="3">
    <location>
        <begin position="535"/>
        <end position="551"/>
    </location>
</feature>
<evidence type="ECO:0000313" key="5">
    <source>
        <dbReference type="Proteomes" id="UP000553632"/>
    </source>
</evidence>
<keyword evidence="1" id="KW-0880">Kelch repeat</keyword>
<feature type="region of interest" description="Disordered" evidence="3">
    <location>
        <begin position="530"/>
        <end position="551"/>
    </location>
</feature>
<dbReference type="Proteomes" id="UP000553632">
    <property type="component" value="Unassembled WGS sequence"/>
</dbReference>
<keyword evidence="2" id="KW-0677">Repeat</keyword>
<organism evidence="4 5">
    <name type="scientific">Perkinsus olseni</name>
    <name type="common">Perkinsus atlanticus</name>
    <dbReference type="NCBI Taxonomy" id="32597"/>
    <lineage>
        <taxon>Eukaryota</taxon>
        <taxon>Sar</taxon>
        <taxon>Alveolata</taxon>
        <taxon>Perkinsozoa</taxon>
        <taxon>Perkinsea</taxon>
        <taxon>Perkinsida</taxon>
        <taxon>Perkinsidae</taxon>
        <taxon>Perkinsus</taxon>
    </lineage>
</organism>
<evidence type="ECO:0000256" key="2">
    <source>
        <dbReference type="ARBA" id="ARBA00022737"/>
    </source>
</evidence>
<dbReference type="Gene3D" id="2.120.10.80">
    <property type="entry name" value="Kelch-type beta propeller"/>
    <property type="match status" value="2"/>
</dbReference>
<sequence length="551" mass="60686">MDRSYSSFQSGPSSRDRWDPNGDQIAELLMTASKCEDPKFCRIASIPSIIIPRYILPYLRYDRPVRNCIFACGGGTVRRGDRCYYSVSTVEVYDAYSKKWCGVSPMHEMRVDAAAMAVGDFLYVVGGYVSGPLGSRNCSEVYDPWNNRWEILDSCMRTSRSGHSLALVGGRYLYAIGGDSEGALISEVEVLDTQTNKWLQQPQPAMPRPLARSRVLEKDGLLYIVGGDLQTIGRLEFSDLIYILDTTVKPHAWSVLSVRLSTGRSGCAVAWLDESKSCIGVFGGYVIIDGASQAVATSEVLPLEGTHPVPLEDADVLGRVLPAVSARRIPEMPSPRAGCRAVTVGCRVMLVGGEKPVSHDTEMSGSERYSYSRPRSYRPTDRATLAELLDRVVDAYCYNIYADTLGNPDSPFYNSVDEMTRTAMVRADVCSHSVYTAPPSSKCRRAAAQPHLEQAKVAMQIRDVLHAMVVPDSLRLCYDAPLVFDTSKWDWVPAAAPLFQGRTAAALSLGSVFPSSYDCLPHCSSHSVVPSRKRSREESNPRTLPEKQVDV</sequence>
<dbReference type="AlphaFoldDB" id="A0A7J6SMJ8"/>